<evidence type="ECO:0000256" key="5">
    <source>
        <dbReference type="ARBA" id="ARBA00022692"/>
    </source>
</evidence>
<evidence type="ECO:0000259" key="10">
    <source>
        <dbReference type="Pfam" id="PF04290"/>
    </source>
</evidence>
<feature type="transmembrane region" description="Helical" evidence="9">
    <location>
        <begin position="34"/>
        <end position="56"/>
    </location>
</feature>
<comment type="similarity">
    <text evidence="8 9">Belongs to the TRAP transporter small permease family.</text>
</comment>
<proteinExistence type="inferred from homology"/>
<organism evidence="11 12">
    <name type="scientific">Oceanibacterium hippocampi</name>
    <dbReference type="NCBI Taxonomy" id="745714"/>
    <lineage>
        <taxon>Bacteria</taxon>
        <taxon>Pseudomonadati</taxon>
        <taxon>Pseudomonadota</taxon>
        <taxon>Alphaproteobacteria</taxon>
        <taxon>Sneathiellales</taxon>
        <taxon>Sneathiellaceae</taxon>
        <taxon>Oceanibacterium</taxon>
    </lineage>
</organism>
<dbReference type="Pfam" id="PF04290">
    <property type="entry name" value="DctQ"/>
    <property type="match status" value="1"/>
</dbReference>
<dbReference type="EMBL" id="FWFR01000002">
    <property type="protein sequence ID" value="SLN65114.1"/>
    <property type="molecule type" value="Genomic_DNA"/>
</dbReference>
<protein>
    <recommendedName>
        <fullName evidence="9">TRAP transporter small permease protein</fullName>
    </recommendedName>
</protein>
<dbReference type="InParanoid" id="A0A1Y5TIS7"/>
<keyword evidence="4 9" id="KW-0997">Cell inner membrane</keyword>
<accession>A0A1Y5TIS7</accession>
<dbReference type="GO" id="GO:0022857">
    <property type="term" value="F:transmembrane transporter activity"/>
    <property type="evidence" value="ECO:0007669"/>
    <property type="project" value="UniProtKB-UniRule"/>
</dbReference>
<evidence type="ECO:0000256" key="8">
    <source>
        <dbReference type="ARBA" id="ARBA00038436"/>
    </source>
</evidence>
<evidence type="ECO:0000256" key="3">
    <source>
        <dbReference type="ARBA" id="ARBA00022475"/>
    </source>
</evidence>
<comment type="subcellular location">
    <subcellularLocation>
        <location evidence="1 9">Cell inner membrane</location>
        <topology evidence="1 9">Multi-pass membrane protein</topology>
    </subcellularLocation>
</comment>
<evidence type="ECO:0000256" key="4">
    <source>
        <dbReference type="ARBA" id="ARBA00022519"/>
    </source>
</evidence>
<sequence length="166" mass="17811">MVIDGMLAIGGLAIVIIVFVNAVLRGAAGFDLSWSLEVVQFLLLWLTFLGCAAASARGAHMRVTEVVSNLVPAPLHWPLTVAIDVLIAVLLCSMIVNGVNISAHTWAQLTTVLYWPVGLHYASLPVGMSVTLLFHVVNFLIDLRARKSGVFAGSAGPDANDWEDFE</sequence>
<evidence type="ECO:0000313" key="11">
    <source>
        <dbReference type="EMBL" id="SLN65114.1"/>
    </source>
</evidence>
<feature type="transmembrane region" description="Helical" evidence="9">
    <location>
        <begin position="119"/>
        <end position="141"/>
    </location>
</feature>
<dbReference type="InterPro" id="IPR007387">
    <property type="entry name" value="TRAP_DctQ"/>
</dbReference>
<feature type="transmembrane region" description="Helical" evidence="9">
    <location>
        <begin position="7"/>
        <end position="28"/>
    </location>
</feature>
<keyword evidence="2 9" id="KW-0813">Transport</keyword>
<dbReference type="GO" id="GO:0015740">
    <property type="term" value="P:C4-dicarboxylate transport"/>
    <property type="evidence" value="ECO:0007669"/>
    <property type="project" value="TreeGrafter"/>
</dbReference>
<dbReference type="AlphaFoldDB" id="A0A1Y5TIS7"/>
<evidence type="ECO:0000256" key="7">
    <source>
        <dbReference type="ARBA" id="ARBA00023136"/>
    </source>
</evidence>
<dbReference type="PANTHER" id="PTHR35011">
    <property type="entry name" value="2,3-DIKETO-L-GULONATE TRAP TRANSPORTER SMALL PERMEASE PROTEIN YIAM"/>
    <property type="match status" value="1"/>
</dbReference>
<dbReference type="FunCoup" id="A0A1Y5TIS7">
    <property type="interactions" value="80"/>
</dbReference>
<name>A0A1Y5TIS7_9PROT</name>
<dbReference type="GO" id="GO:0005886">
    <property type="term" value="C:plasma membrane"/>
    <property type="evidence" value="ECO:0007669"/>
    <property type="project" value="UniProtKB-SubCell"/>
</dbReference>
<keyword evidence="6 9" id="KW-1133">Transmembrane helix</keyword>
<comment type="function">
    <text evidence="9">Part of the tripartite ATP-independent periplasmic (TRAP) transport system.</text>
</comment>
<keyword evidence="7 9" id="KW-0472">Membrane</keyword>
<evidence type="ECO:0000256" key="1">
    <source>
        <dbReference type="ARBA" id="ARBA00004429"/>
    </source>
</evidence>
<keyword evidence="5 9" id="KW-0812">Transmembrane</keyword>
<dbReference type="InterPro" id="IPR055348">
    <property type="entry name" value="DctQ"/>
</dbReference>
<feature type="transmembrane region" description="Helical" evidence="9">
    <location>
        <begin position="77"/>
        <end position="99"/>
    </location>
</feature>
<keyword evidence="3" id="KW-1003">Cell membrane</keyword>
<evidence type="ECO:0000256" key="2">
    <source>
        <dbReference type="ARBA" id="ARBA00022448"/>
    </source>
</evidence>
<feature type="domain" description="Tripartite ATP-independent periplasmic transporters DctQ component" evidence="10">
    <location>
        <begin position="14"/>
        <end position="143"/>
    </location>
</feature>
<reference evidence="11 12" key="1">
    <citation type="submission" date="2017-03" db="EMBL/GenBank/DDBJ databases">
        <authorList>
            <person name="Afonso C.L."/>
            <person name="Miller P.J."/>
            <person name="Scott M.A."/>
            <person name="Spackman E."/>
            <person name="Goraichik I."/>
            <person name="Dimitrov K.M."/>
            <person name="Suarez D.L."/>
            <person name="Swayne D.E."/>
        </authorList>
    </citation>
    <scope>NUCLEOTIDE SEQUENCE [LARGE SCALE GENOMIC DNA]</scope>
    <source>
        <strain evidence="11 12">CECT 7691</strain>
    </source>
</reference>
<evidence type="ECO:0000256" key="9">
    <source>
        <dbReference type="RuleBase" id="RU369079"/>
    </source>
</evidence>
<evidence type="ECO:0000313" key="12">
    <source>
        <dbReference type="Proteomes" id="UP000193200"/>
    </source>
</evidence>
<dbReference type="PANTHER" id="PTHR35011:SF2">
    <property type="entry name" value="2,3-DIKETO-L-GULONATE TRAP TRANSPORTER SMALL PERMEASE PROTEIN YIAM"/>
    <property type="match status" value="1"/>
</dbReference>
<comment type="subunit">
    <text evidence="9">The complex comprises the extracytoplasmic solute receptor protein and the two transmembrane proteins.</text>
</comment>
<evidence type="ECO:0000256" key="6">
    <source>
        <dbReference type="ARBA" id="ARBA00022989"/>
    </source>
</evidence>
<dbReference type="Proteomes" id="UP000193200">
    <property type="component" value="Unassembled WGS sequence"/>
</dbReference>
<keyword evidence="12" id="KW-1185">Reference proteome</keyword>
<gene>
    <name evidence="11" type="primary">yiaM_2</name>
    <name evidence="11" type="ORF">OCH7691_02965</name>
</gene>